<organism evidence="8 9">
    <name type="scientific">Electrophorus voltai</name>
    <dbReference type="NCBI Taxonomy" id="2609070"/>
    <lineage>
        <taxon>Eukaryota</taxon>
        <taxon>Metazoa</taxon>
        <taxon>Chordata</taxon>
        <taxon>Craniata</taxon>
        <taxon>Vertebrata</taxon>
        <taxon>Euteleostomi</taxon>
        <taxon>Actinopterygii</taxon>
        <taxon>Neopterygii</taxon>
        <taxon>Teleostei</taxon>
        <taxon>Ostariophysi</taxon>
        <taxon>Gymnotiformes</taxon>
        <taxon>Gymnotoidei</taxon>
        <taxon>Gymnotidae</taxon>
        <taxon>Electrophorus</taxon>
    </lineage>
</organism>
<evidence type="ECO:0000256" key="4">
    <source>
        <dbReference type="ARBA" id="ARBA00023157"/>
    </source>
</evidence>
<evidence type="ECO:0000256" key="3">
    <source>
        <dbReference type="ARBA" id="ARBA00022729"/>
    </source>
</evidence>
<sequence length="147" mass="16119">MYLKCLVISQVLLVLVLENSWALSCIACNYFNCLAVSDCPGKKVLDSCGCCHECAKQKNEVCGGPYDVYGTCDKGLQCAGNILKGICVGHSSTHTHKKKKRAKRRRHRGRKHGVHSIRTQTAPRREERSGDAIITQGGASEPGDLFK</sequence>
<dbReference type="GO" id="GO:0001558">
    <property type="term" value="P:regulation of cell growth"/>
    <property type="evidence" value="ECO:0007669"/>
    <property type="project" value="InterPro"/>
</dbReference>
<feature type="compositionally biased region" description="Basic residues" evidence="5">
    <location>
        <begin position="93"/>
        <end position="115"/>
    </location>
</feature>
<evidence type="ECO:0000313" key="9">
    <source>
        <dbReference type="Proteomes" id="UP001239994"/>
    </source>
</evidence>
<dbReference type="SMART" id="SM00121">
    <property type="entry name" value="IB"/>
    <property type="match status" value="1"/>
</dbReference>
<gene>
    <name evidence="8" type="ORF">P4O66_015969</name>
</gene>
<evidence type="ECO:0000256" key="1">
    <source>
        <dbReference type="ARBA" id="ARBA00004613"/>
    </source>
</evidence>
<dbReference type="AlphaFoldDB" id="A0AAD8YWF3"/>
<keyword evidence="3 6" id="KW-0732">Signal</keyword>
<name>A0AAD8YWF3_9TELE</name>
<evidence type="ECO:0000256" key="5">
    <source>
        <dbReference type="SAM" id="MobiDB-lite"/>
    </source>
</evidence>
<evidence type="ECO:0000259" key="7">
    <source>
        <dbReference type="PROSITE" id="PS51323"/>
    </source>
</evidence>
<feature type="signal peptide" evidence="6">
    <location>
        <begin position="1"/>
        <end position="22"/>
    </location>
</feature>
<reference evidence="8" key="1">
    <citation type="submission" date="2023-03" db="EMBL/GenBank/DDBJ databases">
        <title>Electrophorus voltai genome.</title>
        <authorList>
            <person name="Bian C."/>
        </authorList>
    </citation>
    <scope>NUCLEOTIDE SEQUENCE</scope>
    <source>
        <strain evidence="8">CB-2022</strain>
        <tissue evidence="8">Muscle</tissue>
    </source>
</reference>
<dbReference type="PANTHER" id="PTHR14186:SF20">
    <property type="entry name" value="CYSTEINE-RICH MOTOR NEURON 1 PROTEIN-LIKE"/>
    <property type="match status" value="1"/>
</dbReference>
<keyword evidence="9" id="KW-1185">Reference proteome</keyword>
<dbReference type="Pfam" id="PF00219">
    <property type="entry name" value="IGFBP"/>
    <property type="match status" value="1"/>
</dbReference>
<evidence type="ECO:0000256" key="6">
    <source>
        <dbReference type="SAM" id="SignalP"/>
    </source>
</evidence>
<accession>A0AAD8YWF3</accession>
<feature type="region of interest" description="Disordered" evidence="5">
    <location>
        <begin position="91"/>
        <end position="147"/>
    </location>
</feature>
<protein>
    <recommendedName>
        <fullName evidence="7">IGFBP N-terminal domain-containing protein</fullName>
    </recommendedName>
</protein>
<comment type="caution">
    <text evidence="8">The sequence shown here is derived from an EMBL/GenBank/DDBJ whole genome shotgun (WGS) entry which is preliminary data.</text>
</comment>
<dbReference type="SUPFAM" id="SSF57184">
    <property type="entry name" value="Growth factor receptor domain"/>
    <property type="match status" value="1"/>
</dbReference>
<dbReference type="Proteomes" id="UP001239994">
    <property type="component" value="Unassembled WGS sequence"/>
</dbReference>
<proteinExistence type="predicted"/>
<dbReference type="InterPro" id="IPR009030">
    <property type="entry name" value="Growth_fac_rcpt_cys_sf"/>
</dbReference>
<comment type="subcellular location">
    <subcellularLocation>
        <location evidence="1">Secreted</location>
    </subcellularLocation>
</comment>
<keyword evidence="4" id="KW-1015">Disulfide bond</keyword>
<dbReference type="Gene3D" id="4.10.40.20">
    <property type="match status" value="1"/>
</dbReference>
<dbReference type="PANTHER" id="PTHR14186">
    <property type="entry name" value="INSULIN-LIKE GROWTH FACTOR BINDING PROTEIN-RELATED"/>
    <property type="match status" value="1"/>
</dbReference>
<feature type="domain" description="IGFBP N-terminal" evidence="7">
    <location>
        <begin position="21"/>
        <end position="90"/>
    </location>
</feature>
<feature type="chain" id="PRO_5042026572" description="IGFBP N-terminal domain-containing protein" evidence="6">
    <location>
        <begin position="23"/>
        <end position="147"/>
    </location>
</feature>
<dbReference type="GO" id="GO:0005576">
    <property type="term" value="C:extracellular region"/>
    <property type="evidence" value="ECO:0007669"/>
    <property type="project" value="UniProtKB-SubCell"/>
</dbReference>
<dbReference type="InterPro" id="IPR000867">
    <property type="entry name" value="IGFBP-like"/>
</dbReference>
<evidence type="ECO:0000256" key="2">
    <source>
        <dbReference type="ARBA" id="ARBA00022525"/>
    </source>
</evidence>
<evidence type="ECO:0000313" key="8">
    <source>
        <dbReference type="EMBL" id="KAK1788227.1"/>
    </source>
</evidence>
<dbReference type="EMBL" id="JAROKS010000023">
    <property type="protein sequence ID" value="KAK1788227.1"/>
    <property type="molecule type" value="Genomic_DNA"/>
</dbReference>
<dbReference type="GO" id="GO:0005520">
    <property type="term" value="F:insulin-like growth factor binding"/>
    <property type="evidence" value="ECO:0007669"/>
    <property type="project" value="InterPro"/>
</dbReference>
<dbReference type="InterPro" id="IPR011390">
    <property type="entry name" value="IGFBP_rP_mac25"/>
</dbReference>
<dbReference type="GO" id="GO:0009966">
    <property type="term" value="P:regulation of signal transduction"/>
    <property type="evidence" value="ECO:0007669"/>
    <property type="project" value="TreeGrafter"/>
</dbReference>
<dbReference type="PROSITE" id="PS51323">
    <property type="entry name" value="IGFBP_N_2"/>
    <property type="match status" value="1"/>
</dbReference>
<keyword evidence="2" id="KW-0964">Secreted</keyword>